<keyword evidence="2" id="KW-1185">Reference proteome</keyword>
<dbReference type="HOGENOM" id="CLU_2107759_0_0_7"/>
<dbReference type="Proteomes" id="UP000001933">
    <property type="component" value="Chromosome"/>
</dbReference>
<dbReference type="EMBL" id="CP000252">
    <property type="protein sequence ID" value="ABC76909.1"/>
    <property type="molecule type" value="Genomic_DNA"/>
</dbReference>
<dbReference type="KEGG" id="sat:SYN_01315"/>
<dbReference type="InParanoid" id="Q2LS49"/>
<dbReference type="AlphaFoldDB" id="Q2LS49"/>
<evidence type="ECO:0000313" key="1">
    <source>
        <dbReference type="EMBL" id="ABC76909.1"/>
    </source>
</evidence>
<name>Q2LS49_SYNAS</name>
<sequence>MALESFAIDNYEVHLVAPNNPEFPDVYGFIHLYWQEKRRATLWFYRDGVATIPANTLSSSSGDLIYNAYFGQAALHDSIDLLRNESVFFQWDEASRAVLITTGQEPVGEAELSYK</sequence>
<protein>
    <submittedName>
        <fullName evidence="1">Hypothetical cytosolic protein</fullName>
    </submittedName>
</protein>
<evidence type="ECO:0000313" key="2">
    <source>
        <dbReference type="Proteomes" id="UP000001933"/>
    </source>
</evidence>
<accession>Q2LS49</accession>
<organism evidence="1 2">
    <name type="scientific">Syntrophus aciditrophicus (strain SB)</name>
    <dbReference type="NCBI Taxonomy" id="56780"/>
    <lineage>
        <taxon>Bacteria</taxon>
        <taxon>Pseudomonadati</taxon>
        <taxon>Thermodesulfobacteriota</taxon>
        <taxon>Syntrophia</taxon>
        <taxon>Syntrophales</taxon>
        <taxon>Syntrophaceae</taxon>
        <taxon>Syntrophus</taxon>
    </lineage>
</organism>
<reference evidence="1 2" key="1">
    <citation type="journal article" date="2007" name="Proc. Natl. Acad. Sci. U.S.A.">
        <title>The genome of Syntrophus aciditrophicus: life at the thermodynamic limit of microbial growth.</title>
        <authorList>
            <person name="McInerney M.J."/>
            <person name="Rohlin L."/>
            <person name="Mouttaki H."/>
            <person name="Kim U."/>
            <person name="Krupp R.S."/>
            <person name="Rios-Hernandez L."/>
            <person name="Sieber J."/>
            <person name="Struchtemeyer C.G."/>
            <person name="Bhattacharyya A."/>
            <person name="Campbell J.W."/>
            <person name="Gunsalus R.P."/>
        </authorList>
    </citation>
    <scope>NUCLEOTIDE SEQUENCE [LARGE SCALE GENOMIC DNA]</scope>
    <source>
        <strain evidence="1 2">SB</strain>
    </source>
</reference>
<proteinExistence type="predicted"/>
<dbReference type="RefSeq" id="WP_011416941.1">
    <property type="nucleotide sequence ID" value="NC_007759.1"/>
</dbReference>
<gene>
    <name evidence="1" type="ORF">SYN_01315</name>
</gene>